<comment type="similarity">
    <text evidence="2">Belongs to the threonine aldolase family.</text>
</comment>
<dbReference type="FunFam" id="3.90.1150.10:FF:000041">
    <property type="entry name" value="Low-specificity L-threonine aldolase"/>
    <property type="match status" value="1"/>
</dbReference>
<dbReference type="InterPro" id="IPR015424">
    <property type="entry name" value="PyrdxlP-dep_Trfase"/>
</dbReference>
<dbReference type="InterPro" id="IPR001597">
    <property type="entry name" value="ArAA_b-elim_lyase/Thr_aldolase"/>
</dbReference>
<feature type="modified residue" description="N6-(pyridoxal phosphate)lysine" evidence="5">
    <location>
        <position position="233"/>
    </location>
</feature>
<comment type="cofactor">
    <cofactor evidence="1">
        <name>pyridoxal 5'-phosphate</name>
        <dbReference type="ChEBI" id="CHEBI:597326"/>
    </cofactor>
</comment>
<dbReference type="Gene3D" id="3.40.640.10">
    <property type="entry name" value="Type I PLP-dependent aspartate aminotransferase-like (Major domain)"/>
    <property type="match status" value="1"/>
</dbReference>
<dbReference type="NCBIfam" id="NF007825">
    <property type="entry name" value="PRK10534.1"/>
    <property type="match status" value="1"/>
</dbReference>
<dbReference type="Proteomes" id="UP001190700">
    <property type="component" value="Unassembled WGS sequence"/>
</dbReference>
<organism evidence="7 8">
    <name type="scientific">Cymbomonas tetramitiformis</name>
    <dbReference type="NCBI Taxonomy" id="36881"/>
    <lineage>
        <taxon>Eukaryota</taxon>
        <taxon>Viridiplantae</taxon>
        <taxon>Chlorophyta</taxon>
        <taxon>Pyramimonadophyceae</taxon>
        <taxon>Pyramimonadales</taxon>
        <taxon>Pyramimonadaceae</taxon>
        <taxon>Cymbomonas</taxon>
    </lineage>
</organism>
<accession>A0AAE0FGG4</accession>
<evidence type="ECO:0000256" key="3">
    <source>
        <dbReference type="ARBA" id="ARBA00022898"/>
    </source>
</evidence>
<keyword evidence="4" id="KW-0456">Lyase</keyword>
<comment type="caution">
    <text evidence="7">The sequence shown here is derived from an EMBL/GenBank/DDBJ whole genome shotgun (WGS) entry which is preliminary data.</text>
</comment>
<keyword evidence="3" id="KW-0663">Pyridoxal phosphate</keyword>
<evidence type="ECO:0000256" key="1">
    <source>
        <dbReference type="ARBA" id="ARBA00001933"/>
    </source>
</evidence>
<name>A0AAE0FGG4_9CHLO</name>
<sequence>MASERMIDAQRTAVESMIQGLMIYKEGEEGEPIVDMRSDTVTKPTERMRVEMALATVGDDVFGDDPTVQVLESEVAELLGKEAALFVPSGTMGNLICVLVHCEARGSECLLGDESHMHIYEQGGIATIGGVHPRTLPNNPDGTIDLERIPGAIRPLDDHFPVSRLLILENTHNKKGGRVLSLEYMKAAAAICQQHGIKLHIDGARLWNAAIALQVTPAAMVEHADSVNVCLSKGLGAPVGSVIASDAEFIFKARRLRKALGGGMRQVGVLAAAARVALKDNLPRLAQDHAHARYLATQLSSVPGIKIDLSAVETNLVFINTGEFSANDIVLGARERGIWIIPVNPYTIRVAFHFQVTTADVELAVKVIKEVIADVASKK</sequence>
<dbReference type="PANTHER" id="PTHR48097:SF9">
    <property type="entry name" value="L-THREONINE ALDOLASE"/>
    <property type="match status" value="1"/>
</dbReference>
<evidence type="ECO:0000256" key="5">
    <source>
        <dbReference type="PIRSR" id="PIRSR017617-1"/>
    </source>
</evidence>
<dbReference type="GO" id="GO:0005829">
    <property type="term" value="C:cytosol"/>
    <property type="evidence" value="ECO:0007669"/>
    <property type="project" value="TreeGrafter"/>
</dbReference>
<evidence type="ECO:0000313" key="8">
    <source>
        <dbReference type="Proteomes" id="UP001190700"/>
    </source>
</evidence>
<evidence type="ECO:0000313" key="7">
    <source>
        <dbReference type="EMBL" id="KAK3259065.1"/>
    </source>
</evidence>
<gene>
    <name evidence="7" type="ORF">CYMTET_31921</name>
</gene>
<dbReference type="GO" id="GO:0006545">
    <property type="term" value="P:glycine biosynthetic process"/>
    <property type="evidence" value="ECO:0007669"/>
    <property type="project" value="TreeGrafter"/>
</dbReference>
<dbReference type="PIRSF" id="PIRSF017617">
    <property type="entry name" value="Thr_aldolase"/>
    <property type="match status" value="1"/>
</dbReference>
<dbReference type="GO" id="GO:0008732">
    <property type="term" value="F:L-allo-threonine aldolase activity"/>
    <property type="evidence" value="ECO:0007669"/>
    <property type="project" value="TreeGrafter"/>
</dbReference>
<dbReference type="PANTHER" id="PTHR48097">
    <property type="entry name" value="L-THREONINE ALDOLASE-RELATED"/>
    <property type="match status" value="1"/>
</dbReference>
<reference evidence="7 8" key="1">
    <citation type="journal article" date="2015" name="Genome Biol. Evol.">
        <title>Comparative Genomics of a Bacterivorous Green Alga Reveals Evolutionary Causalities and Consequences of Phago-Mixotrophic Mode of Nutrition.</title>
        <authorList>
            <person name="Burns J.A."/>
            <person name="Paasch A."/>
            <person name="Narechania A."/>
            <person name="Kim E."/>
        </authorList>
    </citation>
    <scope>NUCLEOTIDE SEQUENCE [LARGE SCALE GENOMIC DNA]</scope>
    <source>
        <strain evidence="7 8">PLY_AMNH</strain>
    </source>
</reference>
<dbReference type="NCBIfam" id="NF041359">
    <property type="entry name" value="GntG_guanitoxin"/>
    <property type="match status" value="1"/>
</dbReference>
<dbReference type="GO" id="GO:0006567">
    <property type="term" value="P:L-threonine catabolic process"/>
    <property type="evidence" value="ECO:0007669"/>
    <property type="project" value="TreeGrafter"/>
</dbReference>
<dbReference type="Gene3D" id="3.90.1150.10">
    <property type="entry name" value="Aspartate Aminotransferase, domain 1"/>
    <property type="match status" value="1"/>
</dbReference>
<dbReference type="FunFam" id="3.40.640.10:FF:000030">
    <property type="entry name" value="Low-specificity L-threonine aldolase"/>
    <property type="match status" value="1"/>
</dbReference>
<dbReference type="AlphaFoldDB" id="A0AAE0FGG4"/>
<evidence type="ECO:0000259" key="6">
    <source>
        <dbReference type="Pfam" id="PF01212"/>
    </source>
</evidence>
<dbReference type="SUPFAM" id="SSF53383">
    <property type="entry name" value="PLP-dependent transferases"/>
    <property type="match status" value="1"/>
</dbReference>
<dbReference type="InterPro" id="IPR023603">
    <property type="entry name" value="Low_specificity_L-TA-like"/>
</dbReference>
<dbReference type="InterPro" id="IPR015422">
    <property type="entry name" value="PyrdxlP-dep_Trfase_small"/>
</dbReference>
<evidence type="ECO:0000256" key="4">
    <source>
        <dbReference type="ARBA" id="ARBA00023239"/>
    </source>
</evidence>
<dbReference type="EMBL" id="LGRX02019020">
    <property type="protein sequence ID" value="KAK3259065.1"/>
    <property type="molecule type" value="Genomic_DNA"/>
</dbReference>
<proteinExistence type="inferred from homology"/>
<dbReference type="InterPro" id="IPR015421">
    <property type="entry name" value="PyrdxlP-dep_Trfase_major"/>
</dbReference>
<feature type="domain" description="Aromatic amino acid beta-eliminating lyase/threonine aldolase" evidence="6">
    <location>
        <begin position="35"/>
        <end position="319"/>
    </location>
</feature>
<dbReference type="Pfam" id="PF01212">
    <property type="entry name" value="Beta_elim_lyase"/>
    <property type="match status" value="1"/>
</dbReference>
<evidence type="ECO:0000256" key="2">
    <source>
        <dbReference type="ARBA" id="ARBA00006966"/>
    </source>
</evidence>
<keyword evidence="8" id="KW-1185">Reference proteome</keyword>
<protein>
    <recommendedName>
        <fullName evidence="6">Aromatic amino acid beta-eliminating lyase/threonine aldolase domain-containing protein</fullName>
    </recommendedName>
</protein>